<evidence type="ECO:0000256" key="9">
    <source>
        <dbReference type="PIRSR" id="PIRSR001500-2"/>
    </source>
</evidence>
<keyword evidence="5 10" id="KW-0057">Aromatic amino acid biosynthesis</keyword>
<evidence type="ECO:0000259" key="12">
    <source>
        <dbReference type="PROSITE" id="PS51671"/>
    </source>
</evidence>
<dbReference type="PROSITE" id="PS00857">
    <property type="entry name" value="PREPHENATE_DEHYDR_1"/>
    <property type="match status" value="1"/>
</dbReference>
<dbReference type="PANTHER" id="PTHR21022:SF19">
    <property type="entry name" value="PREPHENATE DEHYDRATASE-RELATED"/>
    <property type="match status" value="1"/>
</dbReference>
<keyword evidence="4 10" id="KW-0028">Amino-acid biosynthesis</keyword>
<dbReference type="FunFam" id="3.30.70.260:FF:000012">
    <property type="entry name" value="Prephenate dehydratase"/>
    <property type="match status" value="1"/>
</dbReference>
<evidence type="ECO:0000256" key="8">
    <source>
        <dbReference type="ARBA" id="ARBA00047848"/>
    </source>
</evidence>
<dbReference type="InterPro" id="IPR001086">
    <property type="entry name" value="Preph_deHydtase"/>
</dbReference>
<dbReference type="EMBL" id="FOND01000021">
    <property type="protein sequence ID" value="SFF64941.1"/>
    <property type="molecule type" value="Genomic_DNA"/>
</dbReference>
<organism evidence="13 14">
    <name type="scientific">Blastococcus tunisiensis</name>
    <dbReference type="NCBI Taxonomy" id="1798228"/>
    <lineage>
        <taxon>Bacteria</taxon>
        <taxon>Bacillati</taxon>
        <taxon>Actinomycetota</taxon>
        <taxon>Actinomycetes</taxon>
        <taxon>Geodermatophilales</taxon>
        <taxon>Geodermatophilaceae</taxon>
        <taxon>Blastococcus</taxon>
    </lineage>
</organism>
<evidence type="ECO:0000256" key="5">
    <source>
        <dbReference type="ARBA" id="ARBA00023141"/>
    </source>
</evidence>
<dbReference type="InterPro" id="IPR045865">
    <property type="entry name" value="ACT-like_dom_sf"/>
</dbReference>
<sequence>MPPSTSPTRFAYLGPEGTFAEAALSAVSSAGGSRYPQPSVPAALAAVRSGDADAALVPLENSVEGSVPATMDGLADGAPLVITREVFLDVAFVLAVRPGTEQAGVRSVASHPHALAQTAGRLAELFPGVVPLPVSSTAGAAAAVAAGDFDAAVCAPIAAERYGLVALVDDLADTPGAVTRFVLVEPAGALPAPTGNDKTSLVAVVGDRTGALLALLSEFAVRGISLTRIESRPTRERLGVYSFSLDCEGHIADARVGEALAALHRVCDDVRFLGSYARADGRENVPVPDVAADAAFADAEGWLAGIRGGPSPR</sequence>
<comment type="pathway">
    <text evidence="1 10">Amino-acid biosynthesis; L-phenylalanine biosynthesis; phenylpyruvate from prephenate: step 1/1.</text>
</comment>
<accession>A0A1I2KIL4</accession>
<name>A0A1I2KIL4_9ACTN</name>
<evidence type="ECO:0000256" key="10">
    <source>
        <dbReference type="RuleBase" id="RU361254"/>
    </source>
</evidence>
<keyword evidence="14" id="KW-1185">Reference proteome</keyword>
<dbReference type="GO" id="GO:0004664">
    <property type="term" value="F:prephenate dehydratase activity"/>
    <property type="evidence" value="ECO:0007669"/>
    <property type="project" value="UniProtKB-UniRule"/>
</dbReference>
<protein>
    <recommendedName>
        <fullName evidence="3 10">Prephenate dehydratase</fullName>
        <shortName evidence="10">PDT</shortName>
        <ecNumber evidence="2 10">4.2.1.51</ecNumber>
    </recommendedName>
</protein>
<dbReference type="GO" id="GO:0005737">
    <property type="term" value="C:cytoplasm"/>
    <property type="evidence" value="ECO:0007669"/>
    <property type="project" value="TreeGrafter"/>
</dbReference>
<dbReference type="Gene3D" id="3.30.70.260">
    <property type="match status" value="1"/>
</dbReference>
<evidence type="ECO:0000313" key="14">
    <source>
        <dbReference type="Proteomes" id="UP000198589"/>
    </source>
</evidence>
<dbReference type="SUPFAM" id="SSF53850">
    <property type="entry name" value="Periplasmic binding protein-like II"/>
    <property type="match status" value="1"/>
</dbReference>
<dbReference type="STRING" id="1798228.SAMN05216574_1219"/>
<dbReference type="AlphaFoldDB" id="A0A1I2KIL4"/>
<dbReference type="Pfam" id="PF00800">
    <property type="entry name" value="PDT"/>
    <property type="match status" value="1"/>
</dbReference>
<dbReference type="EC" id="4.2.1.51" evidence="2 10"/>
<feature type="domain" description="ACT" evidence="12">
    <location>
        <begin position="200"/>
        <end position="275"/>
    </location>
</feature>
<keyword evidence="7 10" id="KW-0456">Lyase</keyword>
<gene>
    <name evidence="10" type="primary">pheA</name>
    <name evidence="13" type="ORF">SAMN05216574_1219</name>
</gene>
<dbReference type="PROSITE" id="PS51171">
    <property type="entry name" value="PREPHENATE_DEHYDR_3"/>
    <property type="match status" value="1"/>
</dbReference>
<dbReference type="InterPro" id="IPR008242">
    <property type="entry name" value="Chor_mutase/pphenate_deHydtase"/>
</dbReference>
<evidence type="ECO:0000259" key="11">
    <source>
        <dbReference type="PROSITE" id="PS51171"/>
    </source>
</evidence>
<feature type="domain" description="Prephenate dehydratase" evidence="11">
    <location>
        <begin position="9"/>
        <end position="186"/>
    </location>
</feature>
<dbReference type="NCBIfam" id="NF008865">
    <property type="entry name" value="PRK11898.1"/>
    <property type="match status" value="1"/>
</dbReference>
<evidence type="ECO:0000256" key="2">
    <source>
        <dbReference type="ARBA" id="ARBA00013147"/>
    </source>
</evidence>
<dbReference type="GO" id="GO:0009094">
    <property type="term" value="P:L-phenylalanine biosynthetic process"/>
    <property type="evidence" value="ECO:0007669"/>
    <property type="project" value="UniProtKB-UniPathway"/>
</dbReference>
<dbReference type="CDD" id="cd13632">
    <property type="entry name" value="PBP2_Aa-PDT_like"/>
    <property type="match status" value="1"/>
</dbReference>
<evidence type="ECO:0000256" key="3">
    <source>
        <dbReference type="ARBA" id="ARBA00021872"/>
    </source>
</evidence>
<dbReference type="InterPro" id="IPR018528">
    <property type="entry name" value="Preph_deHydtase_CS"/>
</dbReference>
<proteinExistence type="predicted"/>
<feature type="site" description="Essential for prephenate dehydratase activity" evidence="9">
    <location>
        <position position="179"/>
    </location>
</feature>
<dbReference type="PIRSF" id="PIRSF001500">
    <property type="entry name" value="Chor_mut_pdt_Ppr"/>
    <property type="match status" value="1"/>
</dbReference>
<evidence type="ECO:0000256" key="1">
    <source>
        <dbReference type="ARBA" id="ARBA00004741"/>
    </source>
</evidence>
<dbReference type="Pfam" id="PF01842">
    <property type="entry name" value="ACT"/>
    <property type="match status" value="1"/>
</dbReference>
<dbReference type="SUPFAM" id="SSF55021">
    <property type="entry name" value="ACT-like"/>
    <property type="match status" value="1"/>
</dbReference>
<dbReference type="FunFam" id="3.40.190.10:FF:000064">
    <property type="entry name" value="Prephenate dehydratase"/>
    <property type="match status" value="1"/>
</dbReference>
<keyword evidence="6 10" id="KW-0584">Phenylalanine biosynthesis</keyword>
<dbReference type="CDD" id="cd04905">
    <property type="entry name" value="ACT_CM-PDT"/>
    <property type="match status" value="1"/>
</dbReference>
<dbReference type="PANTHER" id="PTHR21022">
    <property type="entry name" value="PREPHENATE DEHYDRATASE P PROTEIN"/>
    <property type="match status" value="1"/>
</dbReference>
<evidence type="ECO:0000256" key="7">
    <source>
        <dbReference type="ARBA" id="ARBA00023239"/>
    </source>
</evidence>
<dbReference type="PROSITE" id="PS00858">
    <property type="entry name" value="PREPHENATE_DEHYDR_2"/>
    <property type="match status" value="1"/>
</dbReference>
<evidence type="ECO:0000256" key="6">
    <source>
        <dbReference type="ARBA" id="ARBA00023222"/>
    </source>
</evidence>
<dbReference type="PROSITE" id="PS51671">
    <property type="entry name" value="ACT"/>
    <property type="match status" value="1"/>
</dbReference>
<dbReference type="Gene3D" id="3.40.190.10">
    <property type="entry name" value="Periplasmic binding protein-like II"/>
    <property type="match status" value="2"/>
</dbReference>
<reference evidence="14" key="1">
    <citation type="submission" date="2016-10" db="EMBL/GenBank/DDBJ databases">
        <authorList>
            <person name="Varghese N."/>
            <person name="Submissions S."/>
        </authorList>
    </citation>
    <scope>NUCLEOTIDE SEQUENCE [LARGE SCALE GENOMIC DNA]</scope>
    <source>
        <strain evidence="14">DSM 46838</strain>
    </source>
</reference>
<dbReference type="InterPro" id="IPR002912">
    <property type="entry name" value="ACT_dom"/>
</dbReference>
<evidence type="ECO:0000313" key="13">
    <source>
        <dbReference type="EMBL" id="SFF64941.1"/>
    </source>
</evidence>
<evidence type="ECO:0000256" key="4">
    <source>
        <dbReference type="ARBA" id="ARBA00022605"/>
    </source>
</evidence>
<comment type="catalytic activity">
    <reaction evidence="8 10">
        <text>prephenate + H(+) = 3-phenylpyruvate + CO2 + H2O</text>
        <dbReference type="Rhea" id="RHEA:21648"/>
        <dbReference type="ChEBI" id="CHEBI:15377"/>
        <dbReference type="ChEBI" id="CHEBI:15378"/>
        <dbReference type="ChEBI" id="CHEBI:16526"/>
        <dbReference type="ChEBI" id="CHEBI:18005"/>
        <dbReference type="ChEBI" id="CHEBI:29934"/>
        <dbReference type="EC" id="4.2.1.51"/>
    </reaction>
</comment>
<dbReference type="Proteomes" id="UP000198589">
    <property type="component" value="Unassembled WGS sequence"/>
</dbReference>
<dbReference type="UniPathway" id="UPA00121">
    <property type="reaction ID" value="UER00345"/>
</dbReference>